<dbReference type="GO" id="GO:0071526">
    <property type="term" value="P:semaphorin-plexin signaling pathway"/>
    <property type="evidence" value="ECO:0007669"/>
    <property type="project" value="TreeGrafter"/>
</dbReference>
<evidence type="ECO:0000259" key="14">
    <source>
        <dbReference type="PROSITE" id="PS50835"/>
    </source>
</evidence>
<dbReference type="GO" id="GO:0030335">
    <property type="term" value="P:positive regulation of cell migration"/>
    <property type="evidence" value="ECO:0007669"/>
    <property type="project" value="TreeGrafter"/>
</dbReference>
<dbReference type="Pfam" id="PF01403">
    <property type="entry name" value="Sema"/>
    <property type="match status" value="1"/>
</dbReference>
<evidence type="ECO:0000259" key="15">
    <source>
        <dbReference type="PROSITE" id="PS51004"/>
    </source>
</evidence>
<dbReference type="PROSITE" id="PS50835">
    <property type="entry name" value="IG_LIKE"/>
    <property type="match status" value="1"/>
</dbReference>
<evidence type="ECO:0000256" key="2">
    <source>
        <dbReference type="ARBA" id="ARBA00009492"/>
    </source>
</evidence>
<keyword evidence="8" id="KW-1015">Disulfide bond</keyword>
<evidence type="ECO:0000256" key="12">
    <source>
        <dbReference type="PROSITE-ProRule" id="PRU00352"/>
    </source>
</evidence>
<evidence type="ECO:0000256" key="6">
    <source>
        <dbReference type="ARBA" id="ARBA00022782"/>
    </source>
</evidence>
<sequence length="722" mass="81316">MIVLLLLLLAPLWTAGLAQVQKKLDTRVEVLNKDQVWDFSCGKLPLYYRTFYLDEGRDALYVGAMDKVFKLNLSNISQTKCESDQLTFDSDKNSVDACVSRGKSEHFECKNHIRIIQPIGDGSRLFVCGTGAHAPKTHVINNDLTHLDRGVHMPGVGSGVGYCPYDPNDNSTAVWVESGNPGDLPGLYSGTNAEFAGSDSLIFRSALHTRSNSGHNGAGFKFMRTIKYDSKWLDRPNFVGSYDIGEHVLFFFREMAVEYINCGKNVFSRIARVCKKDMGGKRVLPQNWVTYLKARLNCSIPGDFPFYFNEIQDVYKVPGDDNKFYATFTTSTTGLTGSAICSFTLSDIQSVFRGRFKEQANSSAAWLPVQTKDVPDPRPGECVNDTKTLPDEVLNFIRSHPLMDEAVAHRDNKPVFFKTDVLFTHLVVDIVNCSDLEKTDVQECTVYFVATNTGHIYKIVQWYDESMAGPIPHSALLDIFEVAPNQPIRAMEISRTHRSLYVAYDSGIKQIKLEMCAHRLDSCIRCVRDPYCGWDRDSKTCKPYQPGKLIQDVSSSQSSICDSSVRKIKKSVTWGQTLHLTCFVKLPASLSAQQLTWCHRNTRPGVSNCPIKYRPDKFVSTTEGGLVIIAVDENDDGNYECKIGNTLLCNYNIVVDPKRCTAPSQKEDYRKVYADWCNEFRKYKSAMEKWQLRQEQCSSRSNSTLTIGSDSNSLNNEINKFN</sequence>
<evidence type="ECO:0000256" key="11">
    <source>
        <dbReference type="ARBA" id="ARBA00074148"/>
    </source>
</evidence>
<evidence type="ECO:0000313" key="16">
    <source>
        <dbReference type="EMBL" id="CAG6746020.1"/>
    </source>
</evidence>
<dbReference type="InterPro" id="IPR007110">
    <property type="entry name" value="Ig-like_dom"/>
</dbReference>
<dbReference type="GO" id="GO:0045499">
    <property type="term" value="F:chemorepellent activity"/>
    <property type="evidence" value="ECO:0007669"/>
    <property type="project" value="TreeGrafter"/>
</dbReference>
<evidence type="ECO:0000256" key="10">
    <source>
        <dbReference type="ARBA" id="ARBA00023319"/>
    </source>
</evidence>
<evidence type="ECO:0000256" key="7">
    <source>
        <dbReference type="ARBA" id="ARBA00022902"/>
    </source>
</evidence>
<keyword evidence="6" id="KW-0221">Differentiation</keyword>
<dbReference type="SUPFAM" id="SSF101912">
    <property type="entry name" value="Sema domain"/>
    <property type="match status" value="1"/>
</dbReference>
<dbReference type="GO" id="GO:0007411">
    <property type="term" value="P:axon guidance"/>
    <property type="evidence" value="ECO:0007669"/>
    <property type="project" value="TreeGrafter"/>
</dbReference>
<keyword evidence="4" id="KW-0964">Secreted</keyword>
<evidence type="ECO:0000256" key="8">
    <source>
        <dbReference type="ARBA" id="ARBA00023157"/>
    </source>
</evidence>
<evidence type="ECO:0000256" key="4">
    <source>
        <dbReference type="ARBA" id="ARBA00022525"/>
    </source>
</evidence>
<organism evidence="16">
    <name type="scientific">Cacopsylla melanoneura</name>
    <dbReference type="NCBI Taxonomy" id="428564"/>
    <lineage>
        <taxon>Eukaryota</taxon>
        <taxon>Metazoa</taxon>
        <taxon>Ecdysozoa</taxon>
        <taxon>Arthropoda</taxon>
        <taxon>Hexapoda</taxon>
        <taxon>Insecta</taxon>
        <taxon>Pterygota</taxon>
        <taxon>Neoptera</taxon>
        <taxon>Paraneoptera</taxon>
        <taxon>Hemiptera</taxon>
        <taxon>Sternorrhyncha</taxon>
        <taxon>Psylloidea</taxon>
        <taxon>Psyllidae</taxon>
        <taxon>Psyllinae</taxon>
        <taxon>Cacopsylla</taxon>
    </lineage>
</organism>
<dbReference type="PANTHER" id="PTHR11036:SF90">
    <property type="entry name" value="SEMAPHORIN 2B, ISOFORM D-RELATED"/>
    <property type="match status" value="1"/>
</dbReference>
<dbReference type="Gene3D" id="2.130.10.10">
    <property type="entry name" value="YVTN repeat-like/Quinoprotein amine dehydrogenase"/>
    <property type="match status" value="1"/>
</dbReference>
<comment type="caution">
    <text evidence="12">Lacks conserved residue(s) required for the propagation of feature annotation.</text>
</comment>
<dbReference type="InterPro" id="IPR036179">
    <property type="entry name" value="Ig-like_dom_sf"/>
</dbReference>
<dbReference type="Gene3D" id="2.60.40.10">
    <property type="entry name" value="Immunoglobulins"/>
    <property type="match status" value="1"/>
</dbReference>
<name>A0A8D8ZFJ7_9HEMI</name>
<dbReference type="EMBL" id="HBUF01507646">
    <property type="protein sequence ID" value="CAG6746020.1"/>
    <property type="molecule type" value="Transcribed_RNA"/>
</dbReference>
<reference evidence="16" key="1">
    <citation type="submission" date="2021-05" db="EMBL/GenBank/DDBJ databases">
        <authorList>
            <person name="Alioto T."/>
            <person name="Alioto T."/>
            <person name="Gomez Garrido J."/>
        </authorList>
    </citation>
    <scope>NUCLEOTIDE SEQUENCE</scope>
</reference>
<proteinExistence type="inferred from homology"/>
<keyword evidence="10" id="KW-0393">Immunoglobulin domain</keyword>
<dbReference type="InterPro" id="IPR036352">
    <property type="entry name" value="Semap_dom_sf"/>
</dbReference>
<keyword evidence="5 13" id="KW-0732">Signal</keyword>
<dbReference type="PANTHER" id="PTHR11036">
    <property type="entry name" value="SEMAPHORIN"/>
    <property type="match status" value="1"/>
</dbReference>
<evidence type="ECO:0000256" key="3">
    <source>
        <dbReference type="ARBA" id="ARBA00022473"/>
    </source>
</evidence>
<dbReference type="PROSITE" id="PS51004">
    <property type="entry name" value="SEMA"/>
    <property type="match status" value="1"/>
</dbReference>
<keyword evidence="3" id="KW-0217">Developmental protein</keyword>
<dbReference type="InterPro" id="IPR001627">
    <property type="entry name" value="Semap_dom"/>
</dbReference>
<feature type="signal peptide" evidence="13">
    <location>
        <begin position="1"/>
        <end position="18"/>
    </location>
</feature>
<dbReference type="SUPFAM" id="SSF48726">
    <property type="entry name" value="Immunoglobulin"/>
    <property type="match status" value="1"/>
</dbReference>
<dbReference type="GO" id="GO:0005886">
    <property type="term" value="C:plasma membrane"/>
    <property type="evidence" value="ECO:0007669"/>
    <property type="project" value="TreeGrafter"/>
</dbReference>
<dbReference type="SMART" id="SM00630">
    <property type="entry name" value="Sema"/>
    <property type="match status" value="1"/>
</dbReference>
<dbReference type="InterPro" id="IPR013783">
    <property type="entry name" value="Ig-like_fold"/>
</dbReference>
<dbReference type="GO" id="GO:0005576">
    <property type="term" value="C:extracellular region"/>
    <property type="evidence" value="ECO:0007669"/>
    <property type="project" value="UniProtKB-SubCell"/>
</dbReference>
<feature type="chain" id="PRO_5034028881" description="Semaphorin-2A" evidence="13">
    <location>
        <begin position="19"/>
        <end position="722"/>
    </location>
</feature>
<dbReference type="Gene3D" id="3.30.1680.10">
    <property type="entry name" value="ligand-binding face of the semaphorins, domain 2"/>
    <property type="match status" value="1"/>
</dbReference>
<evidence type="ECO:0000256" key="9">
    <source>
        <dbReference type="ARBA" id="ARBA00023180"/>
    </source>
</evidence>
<feature type="domain" description="Sema" evidence="15">
    <location>
        <begin position="16"/>
        <end position="513"/>
    </location>
</feature>
<evidence type="ECO:0000256" key="1">
    <source>
        <dbReference type="ARBA" id="ARBA00004613"/>
    </source>
</evidence>
<dbReference type="AlphaFoldDB" id="A0A8D8ZFJ7"/>
<comment type="similarity">
    <text evidence="2">Belongs to the semaphorin family.</text>
</comment>
<comment type="subcellular location">
    <subcellularLocation>
        <location evidence="1">Secreted</location>
    </subcellularLocation>
</comment>
<dbReference type="GO" id="GO:0030215">
    <property type="term" value="F:semaphorin receptor binding"/>
    <property type="evidence" value="ECO:0007669"/>
    <property type="project" value="InterPro"/>
</dbReference>
<protein>
    <recommendedName>
        <fullName evidence="11">Semaphorin-2A</fullName>
    </recommendedName>
</protein>
<feature type="domain" description="Ig-like" evidence="14">
    <location>
        <begin position="575"/>
        <end position="661"/>
    </location>
</feature>
<dbReference type="SUPFAM" id="SSF103575">
    <property type="entry name" value="Plexin repeat"/>
    <property type="match status" value="1"/>
</dbReference>
<dbReference type="InterPro" id="IPR027231">
    <property type="entry name" value="Semaphorin"/>
</dbReference>
<dbReference type="InterPro" id="IPR015943">
    <property type="entry name" value="WD40/YVTN_repeat-like_dom_sf"/>
</dbReference>
<evidence type="ECO:0000256" key="13">
    <source>
        <dbReference type="SAM" id="SignalP"/>
    </source>
</evidence>
<evidence type="ECO:0000256" key="5">
    <source>
        <dbReference type="ARBA" id="ARBA00022729"/>
    </source>
</evidence>
<accession>A0A8D8ZFJ7</accession>
<dbReference type="FunFam" id="2.130.10.10:FF:000369">
    <property type="entry name" value="semaphorin-2A isoform X1"/>
    <property type="match status" value="1"/>
</dbReference>
<keyword evidence="9" id="KW-0325">Glycoprotein</keyword>
<keyword evidence="7" id="KW-0524">Neurogenesis</keyword>